<keyword evidence="3" id="KW-0378">Hydrolase</keyword>
<feature type="chain" id="PRO_5018542127" evidence="5">
    <location>
        <begin position="26"/>
        <end position="379"/>
    </location>
</feature>
<dbReference type="InterPro" id="IPR035669">
    <property type="entry name" value="SGNH_plant_lipase-like"/>
</dbReference>
<evidence type="ECO:0000256" key="2">
    <source>
        <dbReference type="ARBA" id="ARBA00022729"/>
    </source>
</evidence>
<dbReference type="Gene3D" id="3.40.50.1110">
    <property type="entry name" value="SGNH hydrolase"/>
    <property type="match status" value="1"/>
</dbReference>
<feature type="signal peptide" evidence="5">
    <location>
        <begin position="1"/>
        <end position="25"/>
    </location>
</feature>
<dbReference type="Proteomes" id="UP000283530">
    <property type="component" value="Unassembled WGS sequence"/>
</dbReference>
<name>A0A3S3NKJ1_9MAGN</name>
<evidence type="ECO:0000313" key="7">
    <source>
        <dbReference type="Proteomes" id="UP000283530"/>
    </source>
</evidence>
<evidence type="ECO:0000256" key="3">
    <source>
        <dbReference type="ARBA" id="ARBA00022801"/>
    </source>
</evidence>
<dbReference type="SUPFAM" id="SSF52266">
    <property type="entry name" value="SGNH hydrolase"/>
    <property type="match status" value="1"/>
</dbReference>
<dbReference type="AlphaFoldDB" id="A0A3S3NKJ1"/>
<keyword evidence="4" id="KW-0325">Glycoprotein</keyword>
<dbReference type="CDD" id="cd01837">
    <property type="entry name" value="SGNH_plant_lipase_like"/>
    <property type="match status" value="1"/>
</dbReference>
<dbReference type="PANTHER" id="PTHR22835">
    <property type="entry name" value="ZINC FINGER FYVE DOMAIN CONTAINING PROTEIN"/>
    <property type="match status" value="1"/>
</dbReference>
<organism evidence="6 7">
    <name type="scientific">Cinnamomum micranthum f. kanehirae</name>
    <dbReference type="NCBI Taxonomy" id="337451"/>
    <lineage>
        <taxon>Eukaryota</taxon>
        <taxon>Viridiplantae</taxon>
        <taxon>Streptophyta</taxon>
        <taxon>Embryophyta</taxon>
        <taxon>Tracheophyta</taxon>
        <taxon>Spermatophyta</taxon>
        <taxon>Magnoliopsida</taxon>
        <taxon>Magnoliidae</taxon>
        <taxon>Laurales</taxon>
        <taxon>Lauraceae</taxon>
        <taxon>Cinnamomum</taxon>
    </lineage>
</organism>
<dbReference type="Pfam" id="PF00657">
    <property type="entry name" value="Lipase_GDSL"/>
    <property type="match status" value="1"/>
</dbReference>
<comment type="similarity">
    <text evidence="1">Belongs to the 'GDSL' lipolytic enzyme family.</text>
</comment>
<dbReference type="STRING" id="337451.A0A3S3NKJ1"/>
<dbReference type="PANTHER" id="PTHR22835:SF557">
    <property type="entry name" value="LIPASE_HYDROLASE FAMILY PROTEIN, PUTATIVE, EXPRESSED-RELATED"/>
    <property type="match status" value="1"/>
</dbReference>
<accession>A0A3S3NKJ1</accession>
<sequence>MMCHTSNALLLPIFFLFLTASFSNAAPNATYSGYFSKIYAFGDSFTDTGNTRSSSGPRFFRQVSQSPYGTTYFHHPTNRYSDGRLVIDFLANALSLPFLPPYLNRSADFSHGANFAVAGSTAIDHDFFVKNNVTLNITPQSLGTQLIWFDKFLQEKGCRKAKSPECIMAMKDALFWVGEIGVNDYAYTLASTVPSSTVQVLAVTKVMTSLQALLQKGAKYIVVQGLPLAGCLPLTLFLTPANDRDSFGCSASGNQVIQAHNSVLQSKIQELRKQYPKAFISYADYASAHRTVMMNPASFGLKETLTTCCGSGGPPYNFQPFATCGSPSASVCEDPTKYVNWDGVHLTEAMYGVVSDMLLRRGYCRPSFDQLLQSKKRIF</sequence>
<evidence type="ECO:0000256" key="1">
    <source>
        <dbReference type="ARBA" id="ARBA00008668"/>
    </source>
</evidence>
<keyword evidence="2 5" id="KW-0732">Signal</keyword>
<comment type="caution">
    <text evidence="6">The sequence shown here is derived from an EMBL/GenBank/DDBJ whole genome shotgun (WGS) entry which is preliminary data.</text>
</comment>
<dbReference type="GO" id="GO:0016788">
    <property type="term" value="F:hydrolase activity, acting on ester bonds"/>
    <property type="evidence" value="ECO:0007669"/>
    <property type="project" value="InterPro"/>
</dbReference>
<reference evidence="6 7" key="1">
    <citation type="journal article" date="2019" name="Nat. Plants">
        <title>Stout camphor tree genome fills gaps in understanding of flowering plant genome evolution.</title>
        <authorList>
            <person name="Chaw S.M."/>
            <person name="Liu Y.C."/>
            <person name="Wu Y.W."/>
            <person name="Wang H.Y."/>
            <person name="Lin C.I."/>
            <person name="Wu C.S."/>
            <person name="Ke H.M."/>
            <person name="Chang L.Y."/>
            <person name="Hsu C.Y."/>
            <person name="Yang H.T."/>
            <person name="Sudianto E."/>
            <person name="Hsu M.H."/>
            <person name="Wu K.P."/>
            <person name="Wang L.N."/>
            <person name="Leebens-Mack J.H."/>
            <person name="Tsai I.J."/>
        </authorList>
    </citation>
    <scope>NUCLEOTIDE SEQUENCE [LARGE SCALE GENOMIC DNA]</scope>
    <source>
        <strain evidence="7">cv. Chaw 1501</strain>
        <tissue evidence="6">Young leaves</tissue>
    </source>
</reference>
<evidence type="ECO:0000313" key="6">
    <source>
        <dbReference type="EMBL" id="RWR96950.1"/>
    </source>
</evidence>
<proteinExistence type="inferred from homology"/>
<dbReference type="InterPro" id="IPR036514">
    <property type="entry name" value="SGNH_hydro_sf"/>
</dbReference>
<dbReference type="OrthoDB" id="1600564at2759"/>
<evidence type="ECO:0000256" key="5">
    <source>
        <dbReference type="SAM" id="SignalP"/>
    </source>
</evidence>
<dbReference type="EMBL" id="QPKB01000012">
    <property type="protein sequence ID" value="RWR96950.1"/>
    <property type="molecule type" value="Genomic_DNA"/>
</dbReference>
<keyword evidence="7" id="KW-1185">Reference proteome</keyword>
<gene>
    <name evidence="6" type="ORF">CKAN_02635500</name>
</gene>
<dbReference type="InterPro" id="IPR001087">
    <property type="entry name" value="GDSL"/>
</dbReference>
<evidence type="ECO:0000256" key="4">
    <source>
        <dbReference type="ARBA" id="ARBA00023180"/>
    </source>
</evidence>
<protein>
    <submittedName>
        <fullName evidence="6">GDSL esterase/lipase</fullName>
    </submittedName>
</protein>